<dbReference type="GO" id="GO:0097361">
    <property type="term" value="C:cytosolic [4Fe-4S] assembly targeting complex"/>
    <property type="evidence" value="ECO:0007669"/>
    <property type="project" value="TreeGrafter"/>
</dbReference>
<organism evidence="1 2">
    <name type="scientific">Paramecium pentaurelia</name>
    <dbReference type="NCBI Taxonomy" id="43138"/>
    <lineage>
        <taxon>Eukaryota</taxon>
        <taxon>Sar</taxon>
        <taxon>Alveolata</taxon>
        <taxon>Ciliophora</taxon>
        <taxon>Intramacronucleata</taxon>
        <taxon>Oligohymenophorea</taxon>
        <taxon>Peniculida</taxon>
        <taxon>Parameciidae</taxon>
        <taxon>Paramecium</taxon>
    </lineage>
</organism>
<sequence>MFCIQKWRDKLLQLFNFRNVIYYTLNFQNRNKILFQVQIHSFVNIHQGQWLIQNIFRNFMDIQYKMLNFAHFLNENMIIKGSNIGFLFTHQIESNKPFSQTIQEHNNVFGLSIKDQITRLISCGKDYFILIIEHTNSNLIVEQYGYRICFINNNQFTFQPYNQSYMNFYCEKNDLYHKQNQHLLNSNRQDQCCIFQQVYNQKKSFIFNIYGRVLQIIRVSNDQSLNLGITYELLQLKQSIDFGNRYNPWIYGIISDDAEYIITWDFDSEQIQIKQFQINN</sequence>
<dbReference type="Proteomes" id="UP000689195">
    <property type="component" value="Unassembled WGS sequence"/>
</dbReference>
<dbReference type="OrthoDB" id="299338at2759"/>
<comment type="caution">
    <text evidence="1">The sequence shown here is derived from an EMBL/GenBank/DDBJ whole genome shotgun (WGS) entry which is preliminary data.</text>
</comment>
<protein>
    <submittedName>
        <fullName evidence="1">Uncharacterized protein</fullName>
    </submittedName>
</protein>
<keyword evidence="2" id="KW-1185">Reference proteome</keyword>
<evidence type="ECO:0000313" key="2">
    <source>
        <dbReference type="Proteomes" id="UP000689195"/>
    </source>
</evidence>
<reference evidence="1" key="1">
    <citation type="submission" date="2021-01" db="EMBL/GenBank/DDBJ databases">
        <authorList>
            <consortium name="Genoscope - CEA"/>
            <person name="William W."/>
        </authorList>
    </citation>
    <scope>NUCLEOTIDE SEQUENCE</scope>
</reference>
<dbReference type="PANTHER" id="PTHR19920">
    <property type="entry name" value="WD40 PROTEIN CIAO1"/>
    <property type="match status" value="1"/>
</dbReference>
<gene>
    <name evidence="1" type="ORF">PPENT_87.1.T1020020</name>
</gene>
<name>A0A8S1WUR5_9CILI</name>
<dbReference type="GO" id="GO:0016226">
    <property type="term" value="P:iron-sulfur cluster assembly"/>
    <property type="evidence" value="ECO:0007669"/>
    <property type="project" value="TreeGrafter"/>
</dbReference>
<dbReference type="AlphaFoldDB" id="A0A8S1WUR5"/>
<proteinExistence type="predicted"/>
<dbReference type="PANTHER" id="PTHR19920:SF0">
    <property type="entry name" value="CYTOSOLIC IRON-SULFUR PROTEIN ASSEMBLY PROTEIN CIAO1-RELATED"/>
    <property type="match status" value="1"/>
</dbReference>
<accession>A0A8S1WUR5</accession>
<evidence type="ECO:0000313" key="1">
    <source>
        <dbReference type="EMBL" id="CAD8192527.1"/>
    </source>
</evidence>
<dbReference type="EMBL" id="CAJJDO010000102">
    <property type="protein sequence ID" value="CAD8192527.1"/>
    <property type="molecule type" value="Genomic_DNA"/>
</dbReference>